<organism evidence="5 6">
    <name type="scientific">Natrinema zhouii</name>
    <dbReference type="NCBI Taxonomy" id="1710539"/>
    <lineage>
        <taxon>Archaea</taxon>
        <taxon>Methanobacteriati</taxon>
        <taxon>Methanobacteriota</taxon>
        <taxon>Stenosarchaea group</taxon>
        <taxon>Halobacteria</taxon>
        <taxon>Halobacteriales</taxon>
        <taxon>Natrialbaceae</taxon>
        <taxon>Natrinema</taxon>
    </lineage>
</organism>
<dbReference type="SUPFAM" id="SSF53850">
    <property type="entry name" value="Periplasmic binding protein-like II"/>
    <property type="match status" value="1"/>
</dbReference>
<dbReference type="GO" id="GO:0055052">
    <property type="term" value="C:ATP-binding cassette (ABC) transporter complex, substrate-binding subunit-containing"/>
    <property type="evidence" value="ECO:0007669"/>
    <property type="project" value="TreeGrafter"/>
</dbReference>
<keyword evidence="6" id="KW-1185">Reference proteome</keyword>
<dbReference type="GO" id="GO:1901982">
    <property type="term" value="F:maltose binding"/>
    <property type="evidence" value="ECO:0007669"/>
    <property type="project" value="TreeGrafter"/>
</dbReference>
<gene>
    <name evidence="5" type="ORF">HYG81_02175</name>
</gene>
<comment type="similarity">
    <text evidence="1">Belongs to the bacterial solute-binding protein 1 family.</text>
</comment>
<dbReference type="GO" id="GO:0042956">
    <property type="term" value="P:maltodextrin transmembrane transport"/>
    <property type="evidence" value="ECO:0007669"/>
    <property type="project" value="TreeGrafter"/>
</dbReference>
<evidence type="ECO:0000256" key="1">
    <source>
        <dbReference type="ARBA" id="ARBA00008520"/>
    </source>
</evidence>
<dbReference type="OrthoDB" id="42146at2157"/>
<reference evidence="5 6" key="1">
    <citation type="submission" date="2020-07" db="EMBL/GenBank/DDBJ databases">
        <title>Natrinema (YPL30) sp. nov. and Haloterrigena xxxxxx (YPL8) sp. nov., isolated from a salt mine.</title>
        <authorList>
            <person name="Cui H."/>
        </authorList>
    </citation>
    <scope>NUCLEOTIDE SEQUENCE [LARGE SCALE GENOMIC DNA]</scope>
    <source>
        <strain evidence="5 6">YPL13</strain>
    </source>
</reference>
<evidence type="ECO:0000256" key="4">
    <source>
        <dbReference type="SAM" id="MobiDB-lite"/>
    </source>
</evidence>
<dbReference type="PANTHER" id="PTHR30061">
    <property type="entry name" value="MALTOSE-BINDING PERIPLASMIC PROTEIN"/>
    <property type="match status" value="1"/>
</dbReference>
<dbReference type="PANTHER" id="PTHR30061:SF50">
    <property type="entry name" value="MALTOSE_MALTODEXTRIN-BINDING PERIPLASMIC PROTEIN"/>
    <property type="match status" value="1"/>
</dbReference>
<dbReference type="Proteomes" id="UP000510869">
    <property type="component" value="Chromosome"/>
</dbReference>
<dbReference type="PROSITE" id="PS51257">
    <property type="entry name" value="PROKAR_LIPOPROTEIN"/>
    <property type="match status" value="1"/>
</dbReference>
<evidence type="ECO:0000313" key="6">
    <source>
        <dbReference type="Proteomes" id="UP000510869"/>
    </source>
</evidence>
<dbReference type="Gene3D" id="3.40.190.10">
    <property type="entry name" value="Periplasmic binding protein-like II"/>
    <property type="match status" value="2"/>
</dbReference>
<dbReference type="AlphaFoldDB" id="A0A7D6H3F2"/>
<evidence type="ECO:0000256" key="3">
    <source>
        <dbReference type="ARBA" id="ARBA00022729"/>
    </source>
</evidence>
<keyword evidence="2" id="KW-0813">Transport</keyword>
<dbReference type="GeneID" id="56141974"/>
<protein>
    <submittedName>
        <fullName evidence="5">Extracellular solute-binding protein</fullName>
    </submittedName>
</protein>
<feature type="region of interest" description="Disordered" evidence="4">
    <location>
        <begin position="385"/>
        <end position="404"/>
    </location>
</feature>
<evidence type="ECO:0000313" key="5">
    <source>
        <dbReference type="EMBL" id="QLK26447.1"/>
    </source>
</evidence>
<keyword evidence="3" id="KW-0732">Signal</keyword>
<proteinExistence type="inferred from homology"/>
<accession>A0A7D6H3F2</accession>
<dbReference type="RefSeq" id="WP_180841620.1">
    <property type="nucleotide sequence ID" value="NZ_CP059154.1"/>
</dbReference>
<dbReference type="GO" id="GO:0015768">
    <property type="term" value="P:maltose transport"/>
    <property type="evidence" value="ECO:0007669"/>
    <property type="project" value="TreeGrafter"/>
</dbReference>
<dbReference type="KEGG" id="nay:HYG81_02175"/>
<dbReference type="Pfam" id="PF13416">
    <property type="entry name" value="SBP_bac_8"/>
    <property type="match status" value="1"/>
</dbReference>
<sequence length="404" mass="44100">MTLHRRNALKGIGGITTLTVAGCLGGLLGGGDQGTMLWTQFEAGEENSLEEHLGTFNEGRDDEMNAENISEMESQLETALPASNGPHTFAWAHDWIGQYHEQDFVYDAADDIGVDLESTFTEAAAQAVQWDGAVHGLPYAAETVSLMYNPDLVDGPPETLSEMVEVMEDHYDPDNNQYGLSVPAIETYFVSAFLNAFGGTVFDEENGELGIEDDAFIEGIELLESSIWPYVAEDPSPESQIPTFSEGNAPYAINGPWQISSFRDAGVDATVAPLPDIDGGEPSPYTGVQTWYFTTQLESADDTALETTLEWAEWYTTTEDVILSNAQDHGLIPVHQEYTQSDELGDDVEAFAQTVEMGVPLPTDPKIGDVWTPVKDGLQRVFNGQSSADESMATAAEEIRSRWD</sequence>
<dbReference type="InterPro" id="IPR006059">
    <property type="entry name" value="SBP"/>
</dbReference>
<name>A0A7D6H3F2_9EURY</name>
<evidence type="ECO:0000256" key="2">
    <source>
        <dbReference type="ARBA" id="ARBA00022448"/>
    </source>
</evidence>
<dbReference type="EMBL" id="CP059154">
    <property type="protein sequence ID" value="QLK26447.1"/>
    <property type="molecule type" value="Genomic_DNA"/>
</dbReference>